<evidence type="ECO:0000256" key="16">
    <source>
        <dbReference type="ARBA" id="ARBA00022840"/>
    </source>
</evidence>
<evidence type="ECO:0000256" key="7">
    <source>
        <dbReference type="ARBA" id="ARBA00007952"/>
    </source>
</evidence>
<dbReference type="Pfam" id="PF00742">
    <property type="entry name" value="Homoserine_dh"/>
    <property type="match status" value="1"/>
</dbReference>
<evidence type="ECO:0000256" key="11">
    <source>
        <dbReference type="ARBA" id="ARBA00022679"/>
    </source>
</evidence>
<dbReference type="InterPro" id="IPR001342">
    <property type="entry name" value="HDH_cat"/>
</dbReference>
<comment type="subunit">
    <text evidence="9">Homotetramer.</text>
</comment>
<dbReference type="FunFam" id="3.30.360.10:FF:000006">
    <property type="entry name" value="Bifunctional aspartokinase/homoserine dehydrogenase"/>
    <property type="match status" value="1"/>
</dbReference>
<evidence type="ECO:0000256" key="24">
    <source>
        <dbReference type="ARBA" id="ARBA00044938"/>
    </source>
</evidence>
<evidence type="ECO:0000256" key="14">
    <source>
        <dbReference type="ARBA" id="ARBA00022741"/>
    </source>
</evidence>
<organism evidence="29 30">
    <name type="scientific">Pontibacter korlensis</name>
    <dbReference type="NCBI Taxonomy" id="400092"/>
    <lineage>
        <taxon>Bacteria</taxon>
        <taxon>Pseudomonadati</taxon>
        <taxon>Bacteroidota</taxon>
        <taxon>Cytophagia</taxon>
        <taxon>Cytophagales</taxon>
        <taxon>Hymenobacteraceae</taxon>
        <taxon>Pontibacter</taxon>
    </lineage>
</organism>
<keyword evidence="23" id="KW-0511">Multifunctional enzyme</keyword>
<evidence type="ECO:0000256" key="18">
    <source>
        <dbReference type="ARBA" id="ARBA00023002"/>
    </source>
</evidence>
<evidence type="ECO:0000256" key="13">
    <source>
        <dbReference type="ARBA" id="ARBA00022723"/>
    </source>
</evidence>
<evidence type="ECO:0000256" key="2">
    <source>
        <dbReference type="ARBA" id="ARBA00004766"/>
    </source>
</evidence>
<dbReference type="Pfam" id="PF03447">
    <property type="entry name" value="NAD_binding_3"/>
    <property type="match status" value="1"/>
</dbReference>
<name>A0A0E3UVR3_9BACT</name>
<dbReference type="InterPro" id="IPR019811">
    <property type="entry name" value="HDH_CS"/>
</dbReference>
<dbReference type="OrthoDB" id="9799110at2"/>
<keyword evidence="30" id="KW-1185">Reference proteome</keyword>
<dbReference type="PANTHER" id="PTHR43070:SF5">
    <property type="entry name" value="HOMOSERINE DEHYDROGENASE"/>
    <property type="match status" value="1"/>
</dbReference>
<dbReference type="Pfam" id="PF00696">
    <property type="entry name" value="AA_kinase"/>
    <property type="match status" value="1"/>
</dbReference>
<feature type="domain" description="ACT" evidence="28">
    <location>
        <begin position="319"/>
        <end position="389"/>
    </location>
</feature>
<dbReference type="GO" id="GO:0004072">
    <property type="term" value="F:aspartate kinase activity"/>
    <property type="evidence" value="ECO:0007669"/>
    <property type="project" value="UniProtKB-EC"/>
</dbReference>
<keyword evidence="18" id="KW-0560">Oxidoreductase</keyword>
<evidence type="ECO:0000256" key="9">
    <source>
        <dbReference type="ARBA" id="ARBA00011881"/>
    </source>
</evidence>
<dbReference type="AlphaFoldDB" id="A0A0E3UVR3"/>
<dbReference type="Gene3D" id="3.40.50.720">
    <property type="entry name" value="NAD(P)-binding Rossmann-like Domain"/>
    <property type="match status" value="1"/>
</dbReference>
<dbReference type="PANTHER" id="PTHR43070">
    <property type="match status" value="1"/>
</dbReference>
<evidence type="ECO:0000259" key="28">
    <source>
        <dbReference type="PROSITE" id="PS51671"/>
    </source>
</evidence>
<dbReference type="GO" id="GO:0009086">
    <property type="term" value="P:methionine biosynthetic process"/>
    <property type="evidence" value="ECO:0007669"/>
    <property type="project" value="UniProtKB-KW"/>
</dbReference>
<dbReference type="InterPro" id="IPR011147">
    <property type="entry name" value="Bifunc_Aspkin/hSer_DH"/>
</dbReference>
<dbReference type="GO" id="GO:0046872">
    <property type="term" value="F:metal ion binding"/>
    <property type="evidence" value="ECO:0007669"/>
    <property type="project" value="UniProtKB-KW"/>
</dbReference>
<dbReference type="InterPro" id="IPR005106">
    <property type="entry name" value="Asp/hSer_DH_NAD-bd"/>
</dbReference>
<dbReference type="InterPro" id="IPR001341">
    <property type="entry name" value="Asp_kinase"/>
</dbReference>
<dbReference type="NCBIfam" id="TIGR00657">
    <property type="entry name" value="asp_kinases"/>
    <property type="match status" value="1"/>
</dbReference>
<comment type="cofactor">
    <cofactor evidence="1">
        <name>a metal cation</name>
        <dbReference type="ChEBI" id="CHEBI:25213"/>
    </cofactor>
</comment>
<dbReference type="Pfam" id="PF22468">
    <property type="entry name" value="ACT_9"/>
    <property type="match status" value="2"/>
</dbReference>
<keyword evidence="10" id="KW-0028">Amino-acid biosynthesis</keyword>
<comment type="catalytic activity">
    <reaction evidence="27">
        <text>L-homoserine + NAD(+) = L-aspartate 4-semialdehyde + NADH + H(+)</text>
        <dbReference type="Rhea" id="RHEA:15757"/>
        <dbReference type="ChEBI" id="CHEBI:15378"/>
        <dbReference type="ChEBI" id="CHEBI:57476"/>
        <dbReference type="ChEBI" id="CHEBI:57540"/>
        <dbReference type="ChEBI" id="CHEBI:57945"/>
        <dbReference type="ChEBI" id="CHEBI:537519"/>
        <dbReference type="EC" id="1.1.1.3"/>
    </reaction>
    <physiologicalReaction direction="right-to-left" evidence="27">
        <dbReference type="Rhea" id="RHEA:15759"/>
    </physiologicalReaction>
</comment>
<keyword evidence="19" id="KW-0520">NAD</keyword>
<dbReference type="Gene3D" id="3.40.1160.10">
    <property type="entry name" value="Acetylglutamate kinase-like"/>
    <property type="match status" value="1"/>
</dbReference>
<dbReference type="UniPathway" id="UPA00050">
    <property type="reaction ID" value="UER00063"/>
</dbReference>
<evidence type="ECO:0000256" key="6">
    <source>
        <dbReference type="ARBA" id="ARBA00005139"/>
    </source>
</evidence>
<evidence type="ECO:0000256" key="21">
    <source>
        <dbReference type="ARBA" id="ARBA00023154"/>
    </source>
</evidence>
<comment type="similarity">
    <text evidence="8">In the N-terminal section; belongs to the aspartokinase family.</text>
</comment>
<evidence type="ECO:0000256" key="4">
    <source>
        <dbReference type="ARBA" id="ARBA00005056"/>
    </source>
</evidence>
<keyword evidence="12" id="KW-0791">Threonine biosynthesis</keyword>
<dbReference type="Gene3D" id="3.30.360.10">
    <property type="entry name" value="Dihydrodipicolinate Reductase, domain 2"/>
    <property type="match status" value="1"/>
</dbReference>
<dbReference type="InterPro" id="IPR054352">
    <property type="entry name" value="ACT_Aspartokinase"/>
</dbReference>
<evidence type="ECO:0000256" key="5">
    <source>
        <dbReference type="ARBA" id="ARBA00005062"/>
    </source>
</evidence>
<dbReference type="GO" id="GO:0009088">
    <property type="term" value="P:threonine biosynthetic process"/>
    <property type="evidence" value="ECO:0007669"/>
    <property type="project" value="UniProtKB-UniPathway"/>
</dbReference>
<dbReference type="PROSITE" id="PS00324">
    <property type="entry name" value="ASPARTOKINASE"/>
    <property type="match status" value="1"/>
</dbReference>
<dbReference type="SUPFAM" id="SSF53633">
    <property type="entry name" value="Carbamate kinase-like"/>
    <property type="match status" value="1"/>
</dbReference>
<comment type="catalytic activity">
    <reaction evidence="25">
        <text>L-aspartate + ATP = 4-phospho-L-aspartate + ADP</text>
        <dbReference type="Rhea" id="RHEA:23776"/>
        <dbReference type="ChEBI" id="CHEBI:29991"/>
        <dbReference type="ChEBI" id="CHEBI:30616"/>
        <dbReference type="ChEBI" id="CHEBI:57535"/>
        <dbReference type="ChEBI" id="CHEBI:456216"/>
        <dbReference type="EC" id="2.7.2.4"/>
    </reaction>
    <physiologicalReaction direction="left-to-right" evidence="25">
        <dbReference type="Rhea" id="RHEA:23777"/>
    </physiologicalReaction>
</comment>
<dbReference type="FunFam" id="3.30.2130.10:FF:000001">
    <property type="entry name" value="Bifunctional aspartokinase/homoserine dehydrogenase"/>
    <property type="match status" value="1"/>
</dbReference>
<evidence type="ECO:0000256" key="25">
    <source>
        <dbReference type="ARBA" id="ARBA00048561"/>
    </source>
</evidence>
<keyword evidence="15 29" id="KW-0418">Kinase</keyword>
<keyword evidence="16" id="KW-0067">ATP-binding</keyword>
<dbReference type="PROSITE" id="PS01042">
    <property type="entry name" value="HOMOSER_DHGENASE"/>
    <property type="match status" value="1"/>
</dbReference>
<sequence length="816" mass="88222">MKVLKFGGTSVGSAESINSLVKIVKEQQQTNQAVALVCSALSGVTNTLLQLVTEAAEGKEFSIGLKTIEDRHFEIVKALLEVKYQNQALLGLKLYFNELEELLTGVKALGEASARIRDRVVAYGELCSNYTLTHVLKQHGVNAVFADARQFIKTDSNYGKAAVNEALTNQLLSTFFEQHQGATPVITGFIASDQCGNTTTLGRGGSDYTAALVGAAMSAAEVQIWTDVDGFMTADPRLVKKAFPLKHLSYNEAIELSFFGAKVVHPPTMLPAIAKNIPLVVRNTFNPTFPGTAIGAQPSVNGSLVKGISSIPAVSMLSIQGGGMVGHKGFSGRLFSALAHASVNVILITQASSEYSITLAVSPEDVPAAVKAIEAEFEYELLTQKLSKPLVEEGFSVMAVVGENMKQAIGLSGKLFSALGRSGVNVSAIAQGSSELNISVVVDSEDLSKALNSVHDALFLSPVRTLNVFCCGTGNIGATLLKQLEQHQEHLQSSRHLKVNLVGVSNSRKMVWNREGISLTSWQEELLEQGEQSELSRFIEQAVALNLPNSVFIDNTGSADVAKTYRHLFEQSFSVVTCNKIRNCGSFSDYYKDKQVVRKYGVDYFFETNVGAGLPIINTLHDLLISGDRVLKIEAILSGTISFIFNEYKGARTFAEVVREAQQKGFTEPDPRDDLSGLDFARKMLILARETGLPVELQDVQIHPILPENCVSAPTVEAFYQELEKSEPYFAKLKDQAAAANKVLRYIGTLEAGRVKVELLNAGPEHPFYNLSGSDNIISFTTDRYRLNPMVIKGPGAGAEVTAAGVLADLVRVAAQ</sequence>
<evidence type="ECO:0000256" key="1">
    <source>
        <dbReference type="ARBA" id="ARBA00001920"/>
    </source>
</evidence>
<dbReference type="UniPathway" id="UPA00034">
    <property type="reaction ID" value="UER00015"/>
</dbReference>
<dbReference type="InterPro" id="IPR036291">
    <property type="entry name" value="NAD(P)-bd_dom_sf"/>
</dbReference>
<evidence type="ECO:0000313" key="30">
    <source>
        <dbReference type="Proteomes" id="UP000033109"/>
    </source>
</evidence>
<comment type="pathway">
    <text evidence="3">Amino-acid biosynthesis; L-methionine biosynthesis via de novo pathway; L-homoserine from L-aspartate: step 1/3.</text>
</comment>
<dbReference type="CDD" id="cd04243">
    <property type="entry name" value="AAK_AK-HSDH-like"/>
    <property type="match status" value="1"/>
</dbReference>
<dbReference type="PROSITE" id="PS51671">
    <property type="entry name" value="ACT"/>
    <property type="match status" value="2"/>
</dbReference>
<dbReference type="SUPFAM" id="SSF55347">
    <property type="entry name" value="Glyceraldehyde-3-phosphate dehydrogenase-like, C-terminal domain"/>
    <property type="match status" value="1"/>
</dbReference>
<evidence type="ECO:0000256" key="23">
    <source>
        <dbReference type="ARBA" id="ARBA00023268"/>
    </source>
</evidence>
<evidence type="ECO:0000256" key="12">
    <source>
        <dbReference type="ARBA" id="ARBA00022697"/>
    </source>
</evidence>
<dbReference type="GO" id="GO:0005524">
    <property type="term" value="F:ATP binding"/>
    <property type="evidence" value="ECO:0007669"/>
    <property type="project" value="UniProtKB-KW"/>
</dbReference>
<keyword evidence="20" id="KW-0915">Sodium</keyword>
<evidence type="ECO:0000256" key="8">
    <source>
        <dbReference type="ARBA" id="ARBA00010046"/>
    </source>
</evidence>
<evidence type="ECO:0000256" key="27">
    <source>
        <dbReference type="ARBA" id="ARBA00049031"/>
    </source>
</evidence>
<evidence type="ECO:0000256" key="26">
    <source>
        <dbReference type="ARBA" id="ARBA00048841"/>
    </source>
</evidence>
<dbReference type="GO" id="GO:0009089">
    <property type="term" value="P:lysine biosynthetic process via diaminopimelate"/>
    <property type="evidence" value="ECO:0007669"/>
    <property type="project" value="UniProtKB-UniPathway"/>
</dbReference>
<keyword evidence="14" id="KW-0547">Nucleotide-binding</keyword>
<dbReference type="SUPFAM" id="SSF51735">
    <property type="entry name" value="NAD(P)-binding Rossmann-fold domains"/>
    <property type="match status" value="1"/>
</dbReference>
<dbReference type="UniPathway" id="UPA00051">
    <property type="reaction ID" value="UER00462"/>
</dbReference>
<dbReference type="GO" id="GO:0009090">
    <property type="term" value="P:homoserine biosynthetic process"/>
    <property type="evidence" value="ECO:0007669"/>
    <property type="project" value="UniProtKB-ARBA"/>
</dbReference>
<evidence type="ECO:0000256" key="19">
    <source>
        <dbReference type="ARBA" id="ARBA00023027"/>
    </source>
</evidence>
<accession>A0A0E3UVR3</accession>
<dbReference type="CDD" id="cd04921">
    <property type="entry name" value="ACT_AKi-HSDH-ThrA-like_1"/>
    <property type="match status" value="1"/>
</dbReference>
<keyword evidence="11" id="KW-0808">Transferase</keyword>
<dbReference type="InterPro" id="IPR045865">
    <property type="entry name" value="ACT-like_dom_sf"/>
</dbReference>
<dbReference type="PIRSF" id="PIRSF000727">
    <property type="entry name" value="ThrA"/>
    <property type="match status" value="1"/>
</dbReference>
<dbReference type="NCBIfam" id="NF006959">
    <property type="entry name" value="PRK09436.1"/>
    <property type="match status" value="1"/>
</dbReference>
<evidence type="ECO:0000313" key="29">
    <source>
        <dbReference type="EMBL" id="AKD02086.1"/>
    </source>
</evidence>
<comment type="function">
    <text evidence="24">Bifunctional aspartate kinase and homoserine dehydrogenase that catalyzes the first and the third steps toward the synthesis of lysine, methionine and threonine from aspartate.</text>
</comment>
<dbReference type="Gene3D" id="3.30.2130.10">
    <property type="entry name" value="VC0802-like"/>
    <property type="match status" value="1"/>
</dbReference>
<dbReference type="InterPro" id="IPR036393">
    <property type="entry name" value="AceGlu_kinase-like_sf"/>
</dbReference>
<dbReference type="SUPFAM" id="SSF55021">
    <property type="entry name" value="ACT-like"/>
    <property type="match status" value="2"/>
</dbReference>
<proteinExistence type="inferred from homology"/>
<keyword evidence="22" id="KW-0486">Methionine biosynthesis</keyword>
<keyword evidence="13" id="KW-0479">Metal-binding</keyword>
<gene>
    <name evidence="29" type="ORF">PKOR_01690</name>
</gene>
<dbReference type="HOGENOM" id="CLU_009116_7_1_10"/>
<keyword evidence="21" id="KW-0457">Lysine biosynthesis</keyword>
<dbReference type="GO" id="GO:0004412">
    <property type="term" value="F:homoserine dehydrogenase activity"/>
    <property type="evidence" value="ECO:0007669"/>
    <property type="project" value="UniProtKB-EC"/>
</dbReference>
<dbReference type="STRING" id="400092.PKOR_01690"/>
<dbReference type="KEGG" id="pko:PKOR_01690"/>
<evidence type="ECO:0000256" key="3">
    <source>
        <dbReference type="ARBA" id="ARBA00004986"/>
    </source>
</evidence>
<reference evidence="29 30" key="1">
    <citation type="journal article" date="2015" name="Sci. Rep.">
        <title>Unraveling adaptation of Pontibacter korlensis to radiation and infertility in desert through complete genome and comparative transcriptomic analysis.</title>
        <authorList>
            <person name="Dai J."/>
            <person name="Dai W."/>
            <person name="Qiu C."/>
            <person name="Yang Z."/>
            <person name="Zhang Y."/>
            <person name="Zhou M."/>
            <person name="Zhang L."/>
            <person name="Fang C."/>
            <person name="Gao Q."/>
            <person name="Yang Q."/>
            <person name="Li X."/>
            <person name="Wang Z."/>
            <person name="Wang Z."/>
            <person name="Jia Z."/>
            <person name="Chen X."/>
        </authorList>
    </citation>
    <scope>NUCLEOTIDE SEQUENCE [LARGE SCALE GENOMIC DNA]</scope>
    <source>
        <strain evidence="29 30">X14-1T</strain>
    </source>
</reference>
<comment type="similarity">
    <text evidence="7">In the C-terminal section; belongs to the homoserine dehydrogenase family.</text>
</comment>
<comment type="pathway">
    <text evidence="6">Amino-acid biosynthesis; L-threonine biosynthesis; L-threonine from L-aspartate: step 1/5.</text>
</comment>
<dbReference type="EMBL" id="CP009621">
    <property type="protein sequence ID" value="AKD02086.1"/>
    <property type="molecule type" value="Genomic_DNA"/>
</dbReference>
<evidence type="ECO:0000256" key="22">
    <source>
        <dbReference type="ARBA" id="ARBA00023167"/>
    </source>
</evidence>
<comment type="pathway">
    <text evidence="2">Amino-acid biosynthesis; L-lysine biosynthesis via DAP pathway; (S)-tetrahydrodipicolinate from L-aspartate: step 1/4.</text>
</comment>
<dbReference type="InterPro" id="IPR018042">
    <property type="entry name" value="Aspartate_kinase_CS"/>
</dbReference>
<protein>
    <submittedName>
        <fullName evidence="29">Aspartate kinase</fullName>
    </submittedName>
</protein>
<evidence type="ECO:0000256" key="10">
    <source>
        <dbReference type="ARBA" id="ARBA00022605"/>
    </source>
</evidence>
<dbReference type="GO" id="GO:0050661">
    <property type="term" value="F:NADP binding"/>
    <property type="evidence" value="ECO:0007669"/>
    <property type="project" value="InterPro"/>
</dbReference>
<dbReference type="InterPro" id="IPR001048">
    <property type="entry name" value="Asp/Glu/Uridylate_kinase"/>
</dbReference>
<dbReference type="Proteomes" id="UP000033109">
    <property type="component" value="Chromosome"/>
</dbReference>
<comment type="pathway">
    <text evidence="4">Amino-acid biosynthesis; L-threonine biosynthesis; L-threonine from L-aspartate: step 3/5.</text>
</comment>
<keyword evidence="17" id="KW-0521">NADP</keyword>
<comment type="catalytic activity">
    <reaction evidence="26">
        <text>L-homoserine + NADP(+) = L-aspartate 4-semialdehyde + NADPH + H(+)</text>
        <dbReference type="Rhea" id="RHEA:15761"/>
        <dbReference type="ChEBI" id="CHEBI:15378"/>
        <dbReference type="ChEBI" id="CHEBI:57476"/>
        <dbReference type="ChEBI" id="CHEBI:57783"/>
        <dbReference type="ChEBI" id="CHEBI:58349"/>
        <dbReference type="ChEBI" id="CHEBI:537519"/>
        <dbReference type="EC" id="1.1.1.3"/>
    </reaction>
    <physiologicalReaction direction="right-to-left" evidence="26">
        <dbReference type="Rhea" id="RHEA:15763"/>
    </physiologicalReaction>
</comment>
<feature type="domain" description="ACT" evidence="28">
    <location>
        <begin position="400"/>
        <end position="467"/>
    </location>
</feature>
<evidence type="ECO:0000256" key="17">
    <source>
        <dbReference type="ARBA" id="ARBA00022857"/>
    </source>
</evidence>
<dbReference type="PATRIC" id="fig|400092.3.peg.383"/>
<evidence type="ECO:0000256" key="20">
    <source>
        <dbReference type="ARBA" id="ARBA00023053"/>
    </source>
</evidence>
<dbReference type="InterPro" id="IPR049638">
    <property type="entry name" value="AK-HD"/>
</dbReference>
<dbReference type="RefSeq" id="WP_046308796.1">
    <property type="nucleotide sequence ID" value="NZ_CBCSCY010000032.1"/>
</dbReference>
<evidence type="ECO:0000256" key="15">
    <source>
        <dbReference type="ARBA" id="ARBA00022777"/>
    </source>
</evidence>
<comment type="pathway">
    <text evidence="5">Amino-acid biosynthesis; L-methionine biosynthesis via de novo pathway; L-homoserine from L-aspartate: step 3/3.</text>
</comment>
<dbReference type="InterPro" id="IPR002912">
    <property type="entry name" value="ACT_dom"/>
</dbReference>